<dbReference type="InterPro" id="IPR036388">
    <property type="entry name" value="WH-like_DNA-bd_sf"/>
</dbReference>
<dbReference type="GO" id="GO:0003700">
    <property type="term" value="F:DNA-binding transcription factor activity"/>
    <property type="evidence" value="ECO:0007669"/>
    <property type="project" value="InterPro"/>
</dbReference>
<dbReference type="AlphaFoldDB" id="A0A9D1EY92"/>
<feature type="domain" description="HTH marR-type" evidence="1">
    <location>
        <begin position="21"/>
        <end position="150"/>
    </location>
</feature>
<name>A0A9D1EY92_9BACT</name>
<dbReference type="PANTHER" id="PTHR33164:SF43">
    <property type="entry name" value="HTH-TYPE TRANSCRIPTIONAL REPRESSOR YETL"/>
    <property type="match status" value="1"/>
</dbReference>
<reference evidence="2" key="1">
    <citation type="submission" date="2020-10" db="EMBL/GenBank/DDBJ databases">
        <authorList>
            <person name="Gilroy R."/>
        </authorList>
    </citation>
    <scope>NUCLEOTIDE SEQUENCE</scope>
    <source>
        <strain evidence="2">6276</strain>
    </source>
</reference>
<dbReference type="Proteomes" id="UP000823928">
    <property type="component" value="Unassembled WGS sequence"/>
</dbReference>
<dbReference type="PRINTS" id="PR00598">
    <property type="entry name" value="HTHMARR"/>
</dbReference>
<dbReference type="InterPro" id="IPR036390">
    <property type="entry name" value="WH_DNA-bd_sf"/>
</dbReference>
<accession>A0A9D1EY92</accession>
<organism evidence="2 3">
    <name type="scientific">Candidatus Scatousia excrementigallinarum</name>
    <dbReference type="NCBI Taxonomy" id="2840935"/>
    <lineage>
        <taxon>Bacteria</taxon>
        <taxon>Candidatus Scatousia</taxon>
    </lineage>
</organism>
<dbReference type="SMART" id="SM00347">
    <property type="entry name" value="HTH_MARR"/>
    <property type="match status" value="1"/>
</dbReference>
<dbReference type="Pfam" id="PF01047">
    <property type="entry name" value="MarR"/>
    <property type="match status" value="1"/>
</dbReference>
<gene>
    <name evidence="2" type="ORF">IAC10_05825</name>
</gene>
<comment type="caution">
    <text evidence="2">The sequence shown here is derived from an EMBL/GenBank/DDBJ whole genome shotgun (WGS) entry which is preliminary data.</text>
</comment>
<dbReference type="SUPFAM" id="SSF46785">
    <property type="entry name" value="Winged helix' DNA-binding domain"/>
    <property type="match status" value="1"/>
</dbReference>
<sequence>MEIDLNKLDKKEFLNRMIIPHIALTTFKYRARAASILKKIHADITIDQAIILKLLTVYGDMNQQEIAGCLYKDKSNLSRMCELLESRGYVTRRPDMKNNRVVKILTITDKGKLYMNKMQKVAEHLHSMATDGLTQDEIETLRRVTLKIRENLNKDIEGIL</sequence>
<evidence type="ECO:0000313" key="3">
    <source>
        <dbReference type="Proteomes" id="UP000823928"/>
    </source>
</evidence>
<evidence type="ECO:0000313" key="2">
    <source>
        <dbReference type="EMBL" id="HIS36133.1"/>
    </source>
</evidence>
<protein>
    <submittedName>
        <fullName evidence="2">MarR family transcriptional regulator</fullName>
    </submittedName>
</protein>
<dbReference type="InterPro" id="IPR000835">
    <property type="entry name" value="HTH_MarR-typ"/>
</dbReference>
<evidence type="ECO:0000259" key="1">
    <source>
        <dbReference type="PROSITE" id="PS50995"/>
    </source>
</evidence>
<reference evidence="2" key="2">
    <citation type="journal article" date="2021" name="PeerJ">
        <title>Extensive microbial diversity within the chicken gut microbiome revealed by metagenomics and culture.</title>
        <authorList>
            <person name="Gilroy R."/>
            <person name="Ravi A."/>
            <person name="Getino M."/>
            <person name="Pursley I."/>
            <person name="Horton D.L."/>
            <person name="Alikhan N.F."/>
            <person name="Baker D."/>
            <person name="Gharbi K."/>
            <person name="Hall N."/>
            <person name="Watson M."/>
            <person name="Adriaenssens E.M."/>
            <person name="Foster-Nyarko E."/>
            <person name="Jarju S."/>
            <person name="Secka A."/>
            <person name="Antonio M."/>
            <person name="Oren A."/>
            <person name="Chaudhuri R.R."/>
            <person name="La Ragione R."/>
            <person name="Hildebrand F."/>
            <person name="Pallen M.J."/>
        </authorList>
    </citation>
    <scope>NUCLEOTIDE SEQUENCE</scope>
    <source>
        <strain evidence="2">6276</strain>
    </source>
</reference>
<dbReference type="PANTHER" id="PTHR33164">
    <property type="entry name" value="TRANSCRIPTIONAL REGULATOR, MARR FAMILY"/>
    <property type="match status" value="1"/>
</dbReference>
<dbReference type="GO" id="GO:0006950">
    <property type="term" value="P:response to stress"/>
    <property type="evidence" value="ECO:0007669"/>
    <property type="project" value="TreeGrafter"/>
</dbReference>
<dbReference type="Gene3D" id="1.10.10.10">
    <property type="entry name" value="Winged helix-like DNA-binding domain superfamily/Winged helix DNA-binding domain"/>
    <property type="match status" value="1"/>
</dbReference>
<dbReference type="InterPro" id="IPR039422">
    <property type="entry name" value="MarR/SlyA-like"/>
</dbReference>
<dbReference type="PROSITE" id="PS50995">
    <property type="entry name" value="HTH_MARR_2"/>
    <property type="match status" value="1"/>
</dbReference>
<proteinExistence type="predicted"/>
<dbReference type="EMBL" id="DVIU01000117">
    <property type="protein sequence ID" value="HIS36133.1"/>
    <property type="molecule type" value="Genomic_DNA"/>
</dbReference>